<keyword evidence="2" id="KW-0813">Transport</keyword>
<dbReference type="InterPro" id="IPR014743">
    <property type="entry name" value="Cl-channel_core"/>
</dbReference>
<keyword evidence="7 9" id="KW-0472">Membrane</keyword>
<evidence type="ECO:0000313" key="10">
    <source>
        <dbReference type="EMBL" id="VDK17893.1"/>
    </source>
</evidence>
<feature type="transmembrane region" description="Helical" evidence="9">
    <location>
        <begin position="417"/>
        <end position="438"/>
    </location>
</feature>
<evidence type="ECO:0000256" key="7">
    <source>
        <dbReference type="ARBA" id="ARBA00023136"/>
    </source>
</evidence>
<evidence type="ECO:0000313" key="11">
    <source>
        <dbReference type="Proteomes" id="UP000267096"/>
    </source>
</evidence>
<feature type="transmembrane region" description="Helical" evidence="9">
    <location>
        <begin position="514"/>
        <end position="534"/>
    </location>
</feature>
<dbReference type="OrthoDB" id="4564at2759"/>
<comment type="subcellular location">
    <subcellularLocation>
        <location evidence="1">Membrane</location>
        <topology evidence="1">Multi-pass membrane protein</topology>
    </subcellularLocation>
</comment>
<evidence type="ECO:0000256" key="8">
    <source>
        <dbReference type="ARBA" id="ARBA00023214"/>
    </source>
</evidence>
<gene>
    <name evidence="10" type="ORF">ASIM_LOCUS605</name>
</gene>
<keyword evidence="11" id="KW-1185">Reference proteome</keyword>
<protein>
    <submittedName>
        <fullName evidence="12">Chloride channel protein</fullName>
    </submittedName>
</protein>
<evidence type="ECO:0000256" key="1">
    <source>
        <dbReference type="ARBA" id="ARBA00004141"/>
    </source>
</evidence>
<dbReference type="EMBL" id="UYRR01000441">
    <property type="protein sequence ID" value="VDK17893.1"/>
    <property type="molecule type" value="Genomic_DNA"/>
</dbReference>
<feature type="transmembrane region" description="Helical" evidence="9">
    <location>
        <begin position="337"/>
        <end position="357"/>
    </location>
</feature>
<keyword evidence="4" id="KW-0677">Repeat</keyword>
<evidence type="ECO:0000256" key="3">
    <source>
        <dbReference type="ARBA" id="ARBA00022692"/>
    </source>
</evidence>
<feature type="transmembrane region" description="Helical" evidence="9">
    <location>
        <begin position="305"/>
        <end position="325"/>
    </location>
</feature>
<dbReference type="PANTHER" id="PTHR45720">
    <property type="entry name" value="CHLORIDE CHANNEL PROTEIN 2"/>
    <property type="match status" value="1"/>
</dbReference>
<keyword evidence="3 9" id="KW-0812">Transmembrane</keyword>
<feature type="transmembrane region" description="Helical" evidence="9">
    <location>
        <begin position="224"/>
        <end position="247"/>
    </location>
</feature>
<reference evidence="12" key="1">
    <citation type="submission" date="2017-02" db="UniProtKB">
        <authorList>
            <consortium name="WormBaseParasite"/>
        </authorList>
    </citation>
    <scope>IDENTIFICATION</scope>
</reference>
<evidence type="ECO:0000256" key="9">
    <source>
        <dbReference type="SAM" id="Phobius"/>
    </source>
</evidence>
<dbReference type="Proteomes" id="UP000267096">
    <property type="component" value="Unassembled WGS sequence"/>
</dbReference>
<dbReference type="GO" id="GO:0005247">
    <property type="term" value="F:voltage-gated chloride channel activity"/>
    <property type="evidence" value="ECO:0007669"/>
    <property type="project" value="TreeGrafter"/>
</dbReference>
<feature type="transmembrane region" description="Helical" evidence="9">
    <location>
        <begin position="161"/>
        <end position="181"/>
    </location>
</feature>
<dbReference type="PANTHER" id="PTHR45720:SF10">
    <property type="entry name" value="CHLORIDE CHANNEL PROTEIN 2"/>
    <property type="match status" value="1"/>
</dbReference>
<dbReference type="PRINTS" id="PR00762">
    <property type="entry name" value="CLCHANNEL"/>
</dbReference>
<dbReference type="Gene3D" id="1.10.3080.10">
    <property type="entry name" value="Clc chloride channel"/>
    <property type="match status" value="1"/>
</dbReference>
<feature type="transmembrane region" description="Helical" evidence="9">
    <location>
        <begin position="57"/>
        <end position="79"/>
    </location>
</feature>
<dbReference type="FunFam" id="1.10.3080.10:FF:000022">
    <property type="entry name" value="Chloride channel protein"/>
    <property type="match status" value="1"/>
</dbReference>
<sequence length="605" mass="66917">MLFDSFKVLFRVNRHPVTHHNDASNTQKETVADEIDLKSFSNGIMAVNWRRAKMMRLLLEDGTVLIAIGFTVALLSLAMETCIIELQNLRKDLMEWVESEALKIHHVNANLLDNCAWTAYTTLLILLAAISTNLIAPQAIAGSGIPEMTTILRGVMMNEYLSMRTLIAKMLGLTLAIGSGLPIGKEGPFAHIGSIVASQMSRWIKGMKMHSVLFANESHTSEMLAAGCAVGVACTFSAPVGGVLFSIEVTAVYFAVRNYWRGFFAAACSSIFFALLRLYTQSSEVTVVAFYQTAFKHRSFMPEELLFFALIGLFCGITGALFILIHRRLVLFVRGTALLKLLFLDNYILYPVFVSVLHSSLRYSKLFGKFVSGRIIFNHKLWDFFENCTWSAARSSPYACPKELLERWTGFDGEYSLFMQLSLFIITFYFMCIIAVMLPIPAGIFMPVFVVGAAIGRLAGELIAFYFPNGIRGTSTQTPIYPGIYSVVGAAAFCGSVTHTVSVAIIAFEMTGQLLHIVPVTMAVIIANIVGSALQPSFFDSLILLKRLPFLPDIAQSSSAVHAIRIEQIMVRDVISVSKTSTYAHLKHVIDNYGHLSAYPVVLDF</sequence>
<organism evidence="12">
    <name type="scientific">Anisakis simplex</name>
    <name type="common">Herring worm</name>
    <dbReference type="NCBI Taxonomy" id="6269"/>
    <lineage>
        <taxon>Eukaryota</taxon>
        <taxon>Metazoa</taxon>
        <taxon>Ecdysozoa</taxon>
        <taxon>Nematoda</taxon>
        <taxon>Chromadorea</taxon>
        <taxon>Rhabditida</taxon>
        <taxon>Spirurina</taxon>
        <taxon>Ascaridomorpha</taxon>
        <taxon>Ascaridoidea</taxon>
        <taxon>Anisakidae</taxon>
        <taxon>Anisakis</taxon>
        <taxon>Anisakis simplex complex</taxon>
    </lineage>
</organism>
<evidence type="ECO:0000256" key="5">
    <source>
        <dbReference type="ARBA" id="ARBA00022989"/>
    </source>
</evidence>
<accession>A0A0M3IZM2</accession>
<dbReference type="Gene3D" id="3.10.580.10">
    <property type="entry name" value="CBS-domain"/>
    <property type="match status" value="1"/>
</dbReference>
<keyword evidence="6" id="KW-0406">Ion transport</keyword>
<dbReference type="Pfam" id="PF00654">
    <property type="entry name" value="Voltage_CLC"/>
    <property type="match status" value="1"/>
</dbReference>
<dbReference type="WBParaSite" id="ASIM_0000070501-mRNA-1">
    <property type="protein sequence ID" value="ASIM_0000070501-mRNA-1"/>
    <property type="gene ID" value="ASIM_0000070501"/>
</dbReference>
<dbReference type="InterPro" id="IPR050970">
    <property type="entry name" value="Cl_channel_volt-gated"/>
</dbReference>
<keyword evidence="5 9" id="KW-1133">Transmembrane helix</keyword>
<feature type="transmembrane region" description="Helical" evidence="9">
    <location>
        <begin position="480"/>
        <end position="508"/>
    </location>
</feature>
<feature type="transmembrane region" description="Helical" evidence="9">
    <location>
        <begin position="259"/>
        <end position="279"/>
    </location>
</feature>
<reference evidence="10 11" key="2">
    <citation type="submission" date="2018-11" db="EMBL/GenBank/DDBJ databases">
        <authorList>
            <consortium name="Pathogen Informatics"/>
        </authorList>
    </citation>
    <scope>NUCLEOTIDE SEQUENCE [LARGE SCALE GENOMIC DNA]</scope>
</reference>
<name>A0A0M3IZM2_ANISI</name>
<feature type="transmembrane region" description="Helical" evidence="9">
    <location>
        <begin position="444"/>
        <end position="468"/>
    </location>
</feature>
<dbReference type="InterPro" id="IPR046342">
    <property type="entry name" value="CBS_dom_sf"/>
</dbReference>
<evidence type="ECO:0000256" key="6">
    <source>
        <dbReference type="ARBA" id="ARBA00023065"/>
    </source>
</evidence>
<proteinExistence type="predicted"/>
<dbReference type="CDD" id="cd03683">
    <property type="entry name" value="ClC_1_like"/>
    <property type="match status" value="1"/>
</dbReference>
<dbReference type="AlphaFoldDB" id="A0A0M3IZM2"/>
<dbReference type="SUPFAM" id="SSF81340">
    <property type="entry name" value="Clc chloride channel"/>
    <property type="match status" value="1"/>
</dbReference>
<keyword evidence="8" id="KW-0868">Chloride</keyword>
<evidence type="ECO:0000256" key="2">
    <source>
        <dbReference type="ARBA" id="ARBA00022448"/>
    </source>
</evidence>
<dbReference type="InterPro" id="IPR001807">
    <property type="entry name" value="ClC"/>
</dbReference>
<evidence type="ECO:0000256" key="4">
    <source>
        <dbReference type="ARBA" id="ARBA00022737"/>
    </source>
</evidence>
<dbReference type="GO" id="GO:0005886">
    <property type="term" value="C:plasma membrane"/>
    <property type="evidence" value="ECO:0007669"/>
    <property type="project" value="TreeGrafter"/>
</dbReference>
<feature type="transmembrane region" description="Helical" evidence="9">
    <location>
        <begin position="117"/>
        <end position="140"/>
    </location>
</feature>
<evidence type="ECO:0000313" key="12">
    <source>
        <dbReference type="WBParaSite" id="ASIM_0000070501-mRNA-1"/>
    </source>
</evidence>